<feature type="compositionally biased region" description="Basic residues" evidence="1">
    <location>
        <begin position="1"/>
        <end position="21"/>
    </location>
</feature>
<reference evidence="2 3" key="1">
    <citation type="submission" date="2022-09" db="EMBL/GenBank/DDBJ databases">
        <authorList>
            <person name="Palmer J.M."/>
        </authorList>
    </citation>
    <scope>NUCLEOTIDE SEQUENCE [LARGE SCALE GENOMIC DNA]</scope>
    <source>
        <strain evidence="2 3">DSM 7382</strain>
    </source>
</reference>
<proteinExistence type="predicted"/>
<organism evidence="2 3">
    <name type="scientific">Cerrena zonata</name>
    <dbReference type="NCBI Taxonomy" id="2478898"/>
    <lineage>
        <taxon>Eukaryota</taxon>
        <taxon>Fungi</taxon>
        <taxon>Dikarya</taxon>
        <taxon>Basidiomycota</taxon>
        <taxon>Agaricomycotina</taxon>
        <taxon>Agaricomycetes</taxon>
        <taxon>Polyporales</taxon>
        <taxon>Cerrenaceae</taxon>
        <taxon>Cerrena</taxon>
    </lineage>
</organism>
<feature type="region of interest" description="Disordered" evidence="1">
    <location>
        <begin position="1"/>
        <end position="72"/>
    </location>
</feature>
<evidence type="ECO:0000313" key="2">
    <source>
        <dbReference type="EMBL" id="KAK7676121.1"/>
    </source>
</evidence>
<dbReference type="Proteomes" id="UP001385951">
    <property type="component" value="Unassembled WGS sequence"/>
</dbReference>
<keyword evidence="3" id="KW-1185">Reference proteome</keyword>
<dbReference type="EMBL" id="JASBNA010000133">
    <property type="protein sequence ID" value="KAK7676121.1"/>
    <property type="molecule type" value="Genomic_DNA"/>
</dbReference>
<comment type="caution">
    <text evidence="2">The sequence shown here is derived from an EMBL/GenBank/DDBJ whole genome shotgun (WGS) entry which is preliminary data.</text>
</comment>
<accession>A0AAW0F8E3</accession>
<sequence length="72" mass="7602">MAPRSSSKKSVKAARTTRAKRSPVPATPSPAGSVIDGWESSDSDLPLMVSSPQKASPKKGKKKLDSPIEIIQ</sequence>
<evidence type="ECO:0000256" key="1">
    <source>
        <dbReference type="SAM" id="MobiDB-lite"/>
    </source>
</evidence>
<evidence type="ECO:0000313" key="3">
    <source>
        <dbReference type="Proteomes" id="UP001385951"/>
    </source>
</evidence>
<protein>
    <submittedName>
        <fullName evidence="2">Uncharacterized protein</fullName>
    </submittedName>
</protein>
<dbReference type="AlphaFoldDB" id="A0AAW0F8E3"/>
<gene>
    <name evidence="2" type="ORF">QCA50_020906</name>
</gene>
<name>A0AAW0F8E3_9APHY</name>